<name>A0A8S1K9R8_9CILI</name>
<dbReference type="SMART" id="SM00298">
    <property type="entry name" value="CHROMO"/>
    <property type="match status" value="1"/>
</dbReference>
<evidence type="ECO:0000313" key="3">
    <source>
        <dbReference type="EMBL" id="CAD8049706.1"/>
    </source>
</evidence>
<dbReference type="InterPro" id="IPR023780">
    <property type="entry name" value="Chromo_domain"/>
</dbReference>
<feature type="region of interest" description="Disordered" evidence="1">
    <location>
        <begin position="211"/>
        <end position="241"/>
    </location>
</feature>
<evidence type="ECO:0000256" key="1">
    <source>
        <dbReference type="SAM" id="MobiDB-lite"/>
    </source>
</evidence>
<feature type="compositionally biased region" description="Basic and acidic residues" evidence="1">
    <location>
        <begin position="1"/>
        <end position="21"/>
    </location>
</feature>
<accession>A0A8S1K9R8</accession>
<organism evidence="3 4">
    <name type="scientific">Paramecium sonneborni</name>
    <dbReference type="NCBI Taxonomy" id="65129"/>
    <lineage>
        <taxon>Eukaryota</taxon>
        <taxon>Sar</taxon>
        <taxon>Alveolata</taxon>
        <taxon>Ciliophora</taxon>
        <taxon>Intramacronucleata</taxon>
        <taxon>Oligohymenophorea</taxon>
        <taxon>Peniculida</taxon>
        <taxon>Parameciidae</taxon>
        <taxon>Paramecium</taxon>
    </lineage>
</organism>
<reference evidence="3" key="1">
    <citation type="submission" date="2021-01" db="EMBL/GenBank/DDBJ databases">
        <authorList>
            <consortium name="Genoscope - CEA"/>
            <person name="William W."/>
        </authorList>
    </citation>
    <scope>NUCLEOTIDE SEQUENCE</scope>
</reference>
<feature type="region of interest" description="Disordered" evidence="1">
    <location>
        <begin position="268"/>
        <end position="331"/>
    </location>
</feature>
<dbReference type="CDD" id="cd00024">
    <property type="entry name" value="CD_CSD"/>
    <property type="match status" value="1"/>
</dbReference>
<evidence type="ECO:0000259" key="2">
    <source>
        <dbReference type="PROSITE" id="PS50013"/>
    </source>
</evidence>
<dbReference type="PROSITE" id="PS50013">
    <property type="entry name" value="CHROMO_2"/>
    <property type="match status" value="1"/>
</dbReference>
<dbReference type="InterPro" id="IPR000953">
    <property type="entry name" value="Chromo/chromo_shadow_dom"/>
</dbReference>
<comment type="caution">
    <text evidence="3">The sequence shown here is derived from an EMBL/GenBank/DDBJ whole genome shotgun (WGS) entry which is preliminary data.</text>
</comment>
<feature type="domain" description="Chromo" evidence="2">
    <location>
        <begin position="15"/>
        <end position="79"/>
    </location>
</feature>
<dbReference type="EMBL" id="CAJJDN010000004">
    <property type="protein sequence ID" value="CAD8049706.1"/>
    <property type="molecule type" value="Genomic_DNA"/>
</dbReference>
<feature type="region of interest" description="Disordered" evidence="1">
    <location>
        <begin position="1"/>
        <end position="24"/>
    </location>
</feature>
<gene>
    <name evidence="3" type="ORF">PSON_ATCC_30995.1.T0040274</name>
</gene>
<dbReference type="AlphaFoldDB" id="A0A8S1K9R8"/>
<proteinExistence type="predicted"/>
<feature type="compositionally biased region" description="Polar residues" evidence="1">
    <location>
        <begin position="268"/>
        <end position="284"/>
    </location>
</feature>
<dbReference type="OrthoDB" id="307287at2759"/>
<dbReference type="Pfam" id="PF00385">
    <property type="entry name" value="Chromo"/>
    <property type="match status" value="1"/>
</dbReference>
<protein>
    <recommendedName>
        <fullName evidence="2">Chromo domain-containing protein</fullName>
    </recommendedName>
</protein>
<evidence type="ECO:0000313" key="4">
    <source>
        <dbReference type="Proteomes" id="UP000692954"/>
    </source>
</evidence>
<sequence>MKIGPKKDQKQVNERSPEKVLQKRQNNNQIQYLVKWKDQDEPTWDVEENIINLIKHFPINEQELQENSNDKQSKQCESQKHLLQTLQYSFKHPNCSEELLFNKQKEMTQKYCYSYPQFGDEIESVYLILTSEDCLFEIKWKTRSDGVKPISDFYQYDQFKVVAPMLFMDFLEICILGHEKSSDIKFIAPGKDNIERSQLIKRILLQNPKYVDTNKNQENEEVKVNDQNTLNKEKGGSSKKSTIITFMQSEQKQKQTIETQSQFQKQSQVEFQEQLQDDGLTQQEKQLEDKQSEKDNHQDESEKEQMVNLNQNINYEEQIEQESISLEQQQE</sequence>
<feature type="compositionally biased region" description="Basic and acidic residues" evidence="1">
    <location>
        <begin position="215"/>
        <end position="224"/>
    </location>
</feature>
<feature type="compositionally biased region" description="Basic and acidic residues" evidence="1">
    <location>
        <begin position="285"/>
        <end position="305"/>
    </location>
</feature>
<dbReference type="Proteomes" id="UP000692954">
    <property type="component" value="Unassembled WGS sequence"/>
</dbReference>
<keyword evidence="4" id="KW-1185">Reference proteome</keyword>
<feature type="compositionally biased region" description="Low complexity" evidence="1">
    <location>
        <begin position="308"/>
        <end position="331"/>
    </location>
</feature>